<evidence type="ECO:0000256" key="1">
    <source>
        <dbReference type="ARBA" id="ARBA00011073"/>
    </source>
</evidence>
<dbReference type="PROSITE" id="PS00138">
    <property type="entry name" value="SUBTILASE_SER"/>
    <property type="match status" value="1"/>
</dbReference>
<name>A0A385SUW4_9BACT</name>
<dbReference type="AlphaFoldDB" id="A0A385SUW4"/>
<dbReference type="OrthoDB" id="9798386at2"/>
<proteinExistence type="inferred from homology"/>
<dbReference type="EMBL" id="CP032382">
    <property type="protein sequence ID" value="AYB32588.1"/>
    <property type="molecule type" value="Genomic_DNA"/>
</dbReference>
<evidence type="ECO:0000259" key="6">
    <source>
        <dbReference type="Pfam" id="PF00082"/>
    </source>
</evidence>
<dbReference type="GO" id="GO:0006508">
    <property type="term" value="P:proteolysis"/>
    <property type="evidence" value="ECO:0007669"/>
    <property type="project" value="UniProtKB-KW"/>
</dbReference>
<dbReference type="InterPro" id="IPR036852">
    <property type="entry name" value="Peptidase_S8/S53_dom_sf"/>
</dbReference>
<evidence type="ECO:0000256" key="5">
    <source>
        <dbReference type="PROSITE-ProRule" id="PRU01240"/>
    </source>
</evidence>
<keyword evidence="4 5" id="KW-0720">Serine protease</keyword>
<evidence type="ECO:0000256" key="3">
    <source>
        <dbReference type="ARBA" id="ARBA00022801"/>
    </source>
</evidence>
<dbReference type="Proteomes" id="UP000266183">
    <property type="component" value="Chromosome"/>
</dbReference>
<evidence type="ECO:0000256" key="4">
    <source>
        <dbReference type="ARBA" id="ARBA00022825"/>
    </source>
</evidence>
<feature type="active site" description="Charge relay system" evidence="5">
    <location>
        <position position="276"/>
    </location>
</feature>
<dbReference type="PANTHER" id="PTHR43399:SF4">
    <property type="entry name" value="CELL WALL-ASSOCIATED PROTEASE"/>
    <property type="match status" value="1"/>
</dbReference>
<protein>
    <submittedName>
        <fullName evidence="7">Peptidase S8</fullName>
    </submittedName>
</protein>
<keyword evidence="8" id="KW-1185">Reference proteome</keyword>
<keyword evidence="2 5" id="KW-0645">Protease</keyword>
<dbReference type="SUPFAM" id="SSF52743">
    <property type="entry name" value="Subtilisin-like"/>
    <property type="match status" value="1"/>
</dbReference>
<dbReference type="Gene3D" id="3.40.50.200">
    <property type="entry name" value="Peptidase S8/S53 domain"/>
    <property type="match status" value="2"/>
</dbReference>
<dbReference type="KEGG" id="chk:D4L85_19290"/>
<feature type="domain" description="Peptidase S8/S53" evidence="6">
    <location>
        <begin position="69"/>
        <end position="483"/>
    </location>
</feature>
<organism evidence="7 8">
    <name type="scientific">Chryseolinea soli</name>
    <dbReference type="NCBI Taxonomy" id="2321403"/>
    <lineage>
        <taxon>Bacteria</taxon>
        <taxon>Pseudomonadati</taxon>
        <taxon>Bacteroidota</taxon>
        <taxon>Cytophagia</taxon>
        <taxon>Cytophagales</taxon>
        <taxon>Fulvivirgaceae</taxon>
        <taxon>Chryseolinea</taxon>
    </lineage>
</organism>
<evidence type="ECO:0000313" key="8">
    <source>
        <dbReference type="Proteomes" id="UP000266183"/>
    </source>
</evidence>
<sequence>MLFPHLKKSLLASSLVCCLIPGFSQERSVDKLDAKYLNWQNHDPATDRELGASVNKAYRELLANKTPKKVVVVAVIDGGVDIDHEDLQGKIWVNEDEIPGNNIDDDNNGYIDDVHGWNFIGNKNGENVHYENYEFTRIFKTGSGPFYERAKKLQEEAIVKHTKEKESIARFETLYFEAKATIKTKTGIEVNSLKDLDRVMPEYGEPVMRAKRFLLPRYEQGFSEKGLEDYKRYNKSVLEKYLNPDLNARALVGDDPTDINDVAYGNPDVKGPRADHGTSVAGIIAAVRNNNLGIDGIATEVRIMCLRSTPEGDERDKDVALAIRYAVNNGADIINMSFGKPLSPQKKFVDDAVKLAEEKDVLLIHGAGNDGNNIDNVESYPSDRYLNGVEATTWINIGASSSADGEATAADFSNYGKKHVDLFAPGVHIISTDTSSHYSMNDGTSLSAPVVAGVAALVLSYYPDLTSKQLIQVLLESSYKINHKVLQPNKSGAKPKKVKFNTLSKSGGIVNAYEALQQAEGLK</sequence>
<evidence type="ECO:0000256" key="2">
    <source>
        <dbReference type="ARBA" id="ARBA00022670"/>
    </source>
</evidence>
<dbReference type="PANTHER" id="PTHR43399">
    <property type="entry name" value="SUBTILISIN-RELATED"/>
    <property type="match status" value="1"/>
</dbReference>
<dbReference type="CDD" id="cd07483">
    <property type="entry name" value="Peptidases_S8_Subtilisin_Novo-like"/>
    <property type="match status" value="1"/>
</dbReference>
<dbReference type="PROSITE" id="PS00137">
    <property type="entry name" value="SUBTILASE_HIS"/>
    <property type="match status" value="1"/>
</dbReference>
<dbReference type="PROSITE" id="PS51892">
    <property type="entry name" value="SUBTILASE"/>
    <property type="match status" value="1"/>
</dbReference>
<dbReference type="InterPro" id="IPR034080">
    <property type="entry name" value="Protease_P7-like_dom"/>
</dbReference>
<feature type="active site" description="Charge relay system" evidence="5">
    <location>
        <position position="77"/>
    </location>
</feature>
<reference evidence="8" key="1">
    <citation type="submission" date="2018-09" db="EMBL/GenBank/DDBJ databases">
        <title>Chryseolinea sp. KIS68-18 isolated from soil.</title>
        <authorList>
            <person name="Weon H.-Y."/>
            <person name="Kwon S.-W."/>
            <person name="Lee S.A."/>
        </authorList>
    </citation>
    <scope>NUCLEOTIDE SEQUENCE [LARGE SCALE GENOMIC DNA]</scope>
    <source>
        <strain evidence="8">KIS68-18</strain>
    </source>
</reference>
<dbReference type="InterPro" id="IPR000209">
    <property type="entry name" value="Peptidase_S8/S53_dom"/>
</dbReference>
<dbReference type="InterPro" id="IPR051048">
    <property type="entry name" value="Peptidase_S8/S53_subtilisin"/>
</dbReference>
<dbReference type="PRINTS" id="PR00723">
    <property type="entry name" value="SUBTILISIN"/>
</dbReference>
<feature type="active site" description="Charge relay system" evidence="5">
    <location>
        <position position="445"/>
    </location>
</feature>
<keyword evidence="3 5" id="KW-0378">Hydrolase</keyword>
<gene>
    <name evidence="7" type="ORF">D4L85_19290</name>
</gene>
<dbReference type="InterPro" id="IPR023828">
    <property type="entry name" value="Peptidase_S8_Ser-AS"/>
</dbReference>
<dbReference type="RefSeq" id="WP_119755840.1">
    <property type="nucleotide sequence ID" value="NZ_CP032382.1"/>
</dbReference>
<dbReference type="InterPro" id="IPR022398">
    <property type="entry name" value="Peptidase_S8_His-AS"/>
</dbReference>
<evidence type="ECO:0000313" key="7">
    <source>
        <dbReference type="EMBL" id="AYB32588.1"/>
    </source>
</evidence>
<dbReference type="InterPro" id="IPR015500">
    <property type="entry name" value="Peptidase_S8_subtilisin-rel"/>
</dbReference>
<dbReference type="Pfam" id="PF00082">
    <property type="entry name" value="Peptidase_S8"/>
    <property type="match status" value="1"/>
</dbReference>
<comment type="similarity">
    <text evidence="1 5">Belongs to the peptidase S8 family.</text>
</comment>
<accession>A0A385SUW4</accession>
<dbReference type="GO" id="GO:0004252">
    <property type="term" value="F:serine-type endopeptidase activity"/>
    <property type="evidence" value="ECO:0007669"/>
    <property type="project" value="UniProtKB-UniRule"/>
</dbReference>